<dbReference type="Proteomes" id="UP000193710">
    <property type="component" value="Unassembled WGS sequence"/>
</dbReference>
<dbReference type="EMBL" id="LQPY01000024">
    <property type="protein sequence ID" value="ORX02955.1"/>
    <property type="molecule type" value="Genomic_DNA"/>
</dbReference>
<keyword evidence="1" id="KW-0472">Membrane</keyword>
<proteinExistence type="predicted"/>
<gene>
    <name evidence="2" type="ORF">AWC29_18490</name>
</gene>
<comment type="caution">
    <text evidence="2">The sequence shown here is derived from an EMBL/GenBank/DDBJ whole genome shotgun (WGS) entry which is preliminary data.</text>
</comment>
<protein>
    <submittedName>
        <fullName evidence="2">Uncharacterized protein</fullName>
    </submittedName>
</protein>
<sequence>MLDGVPQCIVVDSVPISAFYPLPAMICVSVDLRGRRKWRLRRPRVRWVFAFYGYPQLPKSVPDLGLPFDKGAFVGDAGVVCCLFVRQDEGASASGIVISYFTVDLRPCRPRLSGCHIFRVGWWRHWWGLFNGVVIDRADEVVLRRGDWRECVTDAGHHRGDVARYLGIKGD</sequence>
<keyword evidence="3" id="KW-1185">Reference proteome</keyword>
<accession>A0ABX3W2X9</accession>
<keyword evidence="1" id="KW-1133">Transmembrane helix</keyword>
<keyword evidence="1" id="KW-0812">Transmembrane</keyword>
<evidence type="ECO:0000313" key="2">
    <source>
        <dbReference type="EMBL" id="ORX02955.1"/>
    </source>
</evidence>
<name>A0ABX3W2X9_9MYCO</name>
<evidence type="ECO:0000256" key="1">
    <source>
        <dbReference type="SAM" id="Phobius"/>
    </source>
</evidence>
<feature type="transmembrane region" description="Helical" evidence="1">
    <location>
        <begin position="14"/>
        <end position="32"/>
    </location>
</feature>
<evidence type="ECO:0000313" key="3">
    <source>
        <dbReference type="Proteomes" id="UP000193710"/>
    </source>
</evidence>
<reference evidence="2 3" key="1">
    <citation type="submission" date="2016-01" db="EMBL/GenBank/DDBJ databases">
        <title>The new phylogeny of the genus Mycobacterium.</title>
        <authorList>
            <person name="Tarcisio F."/>
            <person name="Conor M."/>
            <person name="Antonella G."/>
            <person name="Elisabetta G."/>
            <person name="Giulia F.S."/>
            <person name="Sara T."/>
            <person name="Anna F."/>
            <person name="Clotilde B."/>
            <person name="Roberto B."/>
            <person name="Veronica D.S."/>
            <person name="Fabio R."/>
            <person name="Monica P."/>
            <person name="Olivier J."/>
            <person name="Enrico T."/>
            <person name="Nicola S."/>
        </authorList>
    </citation>
    <scope>NUCLEOTIDE SEQUENCE [LARGE SCALE GENOMIC DNA]</scope>
    <source>
        <strain evidence="2 3">DSM 44626</strain>
    </source>
</reference>
<organism evidence="2 3">
    <name type="scientific">Mycobacterium triplex</name>
    <dbReference type="NCBI Taxonomy" id="47839"/>
    <lineage>
        <taxon>Bacteria</taxon>
        <taxon>Bacillati</taxon>
        <taxon>Actinomycetota</taxon>
        <taxon>Actinomycetes</taxon>
        <taxon>Mycobacteriales</taxon>
        <taxon>Mycobacteriaceae</taxon>
        <taxon>Mycobacterium</taxon>
        <taxon>Mycobacterium simiae complex</taxon>
    </lineage>
</organism>